<evidence type="ECO:0000313" key="2">
    <source>
        <dbReference type="EMBL" id="GGT20576.1"/>
    </source>
</evidence>
<dbReference type="EMBL" id="BMQQ01000003">
    <property type="protein sequence ID" value="GGT20576.1"/>
    <property type="molecule type" value="Genomic_DNA"/>
</dbReference>
<feature type="chain" id="PRO_5036905212" description="Secreted protein" evidence="1">
    <location>
        <begin position="31"/>
        <end position="176"/>
    </location>
</feature>
<evidence type="ECO:0008006" key="4">
    <source>
        <dbReference type="Google" id="ProtNLM"/>
    </source>
</evidence>
<keyword evidence="1" id="KW-0732">Signal</keyword>
<keyword evidence="3" id="KW-1185">Reference proteome</keyword>
<sequence>MRNFHTVTTSAALALCGGALVLGLAGPAVAATAPERPATSSRDLDDDLDADLAALDASIDKYVDAILANPTGGAGDMSGIQAAVDKLVADMRQLAPSEVPADVLPDVSDDLAELDDLDEDLTDEIEQDLADITDEITDDDATDEDIALPDLGDLLGRLLDLSLIEDLLGIDLPSLT</sequence>
<evidence type="ECO:0000313" key="3">
    <source>
        <dbReference type="Proteomes" id="UP000619486"/>
    </source>
</evidence>
<reference evidence="2" key="1">
    <citation type="journal article" date="2014" name="Int. J. Syst. Evol. Microbiol.">
        <title>Complete genome sequence of Corynebacterium casei LMG S-19264T (=DSM 44701T), isolated from a smear-ripened cheese.</title>
        <authorList>
            <consortium name="US DOE Joint Genome Institute (JGI-PGF)"/>
            <person name="Walter F."/>
            <person name="Albersmeier A."/>
            <person name="Kalinowski J."/>
            <person name="Ruckert C."/>
        </authorList>
    </citation>
    <scope>NUCLEOTIDE SEQUENCE</scope>
    <source>
        <strain evidence="2">JCM 3172</strain>
    </source>
</reference>
<name>A0A918LLU2_9ACTN</name>
<feature type="signal peptide" evidence="1">
    <location>
        <begin position="1"/>
        <end position="30"/>
    </location>
</feature>
<dbReference type="RefSeq" id="WP_019887964.1">
    <property type="nucleotide sequence ID" value="NZ_BMQQ01000003.1"/>
</dbReference>
<protein>
    <recommendedName>
        <fullName evidence="4">Secreted protein</fullName>
    </recommendedName>
</protein>
<reference evidence="2" key="2">
    <citation type="submission" date="2020-09" db="EMBL/GenBank/DDBJ databases">
        <authorList>
            <person name="Sun Q."/>
            <person name="Ohkuma M."/>
        </authorList>
    </citation>
    <scope>NUCLEOTIDE SEQUENCE</scope>
    <source>
        <strain evidence="2">JCM 3172</strain>
    </source>
</reference>
<dbReference type="Proteomes" id="UP000619486">
    <property type="component" value="Unassembled WGS sequence"/>
</dbReference>
<comment type="caution">
    <text evidence="2">The sequence shown here is derived from an EMBL/GenBank/DDBJ whole genome shotgun (WGS) entry which is preliminary data.</text>
</comment>
<accession>A0A918LLU2</accession>
<proteinExistence type="predicted"/>
<organism evidence="2 3">
    <name type="scientific">Streptomyces purpureus</name>
    <dbReference type="NCBI Taxonomy" id="1951"/>
    <lineage>
        <taxon>Bacteria</taxon>
        <taxon>Bacillati</taxon>
        <taxon>Actinomycetota</taxon>
        <taxon>Actinomycetes</taxon>
        <taxon>Kitasatosporales</taxon>
        <taxon>Streptomycetaceae</taxon>
        <taxon>Streptomyces</taxon>
    </lineage>
</organism>
<evidence type="ECO:0000256" key="1">
    <source>
        <dbReference type="SAM" id="SignalP"/>
    </source>
</evidence>
<gene>
    <name evidence="2" type="ORF">GCM10014713_11770</name>
</gene>
<dbReference type="AlphaFoldDB" id="A0A918LLU2"/>